<accession>A0A0F9C512</accession>
<organism evidence="1">
    <name type="scientific">marine sediment metagenome</name>
    <dbReference type="NCBI Taxonomy" id="412755"/>
    <lineage>
        <taxon>unclassified sequences</taxon>
        <taxon>metagenomes</taxon>
        <taxon>ecological metagenomes</taxon>
    </lineage>
</organism>
<reference evidence="1" key="1">
    <citation type="journal article" date="2015" name="Nature">
        <title>Complex archaea that bridge the gap between prokaryotes and eukaryotes.</title>
        <authorList>
            <person name="Spang A."/>
            <person name="Saw J.H."/>
            <person name="Jorgensen S.L."/>
            <person name="Zaremba-Niedzwiedzka K."/>
            <person name="Martijn J."/>
            <person name="Lind A.E."/>
            <person name="van Eijk R."/>
            <person name="Schleper C."/>
            <person name="Guy L."/>
            <person name="Ettema T.J."/>
        </authorList>
    </citation>
    <scope>NUCLEOTIDE SEQUENCE</scope>
</reference>
<dbReference type="EMBL" id="LAZR01034784">
    <property type="protein sequence ID" value="KKL44368.1"/>
    <property type="molecule type" value="Genomic_DNA"/>
</dbReference>
<name>A0A0F9C512_9ZZZZ</name>
<dbReference type="Pfam" id="PF13479">
    <property type="entry name" value="AAA_24"/>
    <property type="match status" value="1"/>
</dbReference>
<dbReference type="AlphaFoldDB" id="A0A0F9C512"/>
<evidence type="ECO:0000313" key="1">
    <source>
        <dbReference type="EMBL" id="KKL44368.1"/>
    </source>
</evidence>
<protein>
    <submittedName>
        <fullName evidence="1">Uncharacterized protein</fullName>
    </submittedName>
</protein>
<proteinExistence type="predicted"/>
<sequence>PSKPKVFWDPIAGPPPQGQGTVIVMVRDFNTMSTVFDWLNSGQHDFQSVVLDSVTELQKRCIDALVGTSQMRIQDFGALLREMEALIRKFRDLHMHATNPIPVVVLITTTKMDNEGTFRPHVQGQLNLSLPYFVDVVGYLHTGLNGETGQMERKLLVTSIPGFIAKDRTNRLGYEFVNPNIETMLTQIYGG</sequence>
<feature type="non-terminal residue" evidence="1">
    <location>
        <position position="1"/>
    </location>
</feature>
<comment type="caution">
    <text evidence="1">The sequence shown here is derived from an EMBL/GenBank/DDBJ whole genome shotgun (WGS) entry which is preliminary data.</text>
</comment>
<gene>
    <name evidence="1" type="ORF">LCGC14_2366400</name>
</gene>